<dbReference type="PANTHER" id="PTHR34361">
    <property type="entry name" value="OS08G0157800 PROTEIN"/>
    <property type="match status" value="1"/>
</dbReference>
<reference evidence="2 3" key="1">
    <citation type="submission" date="2020-05" db="EMBL/GenBank/DDBJ databases">
        <title>WGS assembly of Panicum virgatum.</title>
        <authorList>
            <person name="Lovell J.T."/>
            <person name="Jenkins J."/>
            <person name="Shu S."/>
            <person name="Juenger T.E."/>
            <person name="Schmutz J."/>
        </authorList>
    </citation>
    <scope>NUCLEOTIDE SEQUENCE [LARGE SCALE GENOMIC DNA]</scope>
    <source>
        <strain evidence="3">cv. AP13</strain>
    </source>
</reference>
<organism evidence="2 3">
    <name type="scientific">Panicum virgatum</name>
    <name type="common">Blackwell switchgrass</name>
    <dbReference type="NCBI Taxonomy" id="38727"/>
    <lineage>
        <taxon>Eukaryota</taxon>
        <taxon>Viridiplantae</taxon>
        <taxon>Streptophyta</taxon>
        <taxon>Embryophyta</taxon>
        <taxon>Tracheophyta</taxon>
        <taxon>Spermatophyta</taxon>
        <taxon>Magnoliopsida</taxon>
        <taxon>Liliopsida</taxon>
        <taxon>Poales</taxon>
        <taxon>Poaceae</taxon>
        <taxon>PACMAD clade</taxon>
        <taxon>Panicoideae</taxon>
        <taxon>Panicodae</taxon>
        <taxon>Paniceae</taxon>
        <taxon>Panicinae</taxon>
        <taxon>Panicum</taxon>
        <taxon>Panicum sect. Hiantes</taxon>
    </lineage>
</organism>
<feature type="region of interest" description="Disordered" evidence="1">
    <location>
        <begin position="89"/>
        <end position="114"/>
    </location>
</feature>
<evidence type="ECO:0000256" key="1">
    <source>
        <dbReference type="SAM" id="MobiDB-lite"/>
    </source>
</evidence>
<feature type="compositionally biased region" description="Low complexity" evidence="1">
    <location>
        <begin position="1"/>
        <end position="11"/>
    </location>
</feature>
<comment type="caution">
    <text evidence="2">The sequence shown here is derived from an EMBL/GenBank/DDBJ whole genome shotgun (WGS) entry which is preliminary data.</text>
</comment>
<dbReference type="OrthoDB" id="611935at2759"/>
<feature type="compositionally biased region" description="Polar residues" evidence="1">
    <location>
        <begin position="581"/>
        <end position="591"/>
    </location>
</feature>
<protein>
    <submittedName>
        <fullName evidence="2">Uncharacterized protein</fullName>
    </submittedName>
</protein>
<evidence type="ECO:0000313" key="2">
    <source>
        <dbReference type="EMBL" id="KAG2576847.1"/>
    </source>
</evidence>
<feature type="region of interest" description="Disordered" evidence="1">
    <location>
        <begin position="560"/>
        <end position="605"/>
    </location>
</feature>
<feature type="region of interest" description="Disordered" evidence="1">
    <location>
        <begin position="1"/>
        <end position="54"/>
    </location>
</feature>
<dbReference type="AlphaFoldDB" id="A0A8T0QUH4"/>
<name>A0A8T0QUH4_PANVG</name>
<evidence type="ECO:0000313" key="3">
    <source>
        <dbReference type="Proteomes" id="UP000823388"/>
    </source>
</evidence>
<gene>
    <name evidence="2" type="ORF">PVAP13_6NG060800</name>
</gene>
<dbReference type="Proteomes" id="UP000823388">
    <property type="component" value="Chromosome 6N"/>
</dbReference>
<feature type="region of interest" description="Disordered" evidence="1">
    <location>
        <begin position="147"/>
        <end position="178"/>
    </location>
</feature>
<keyword evidence="3" id="KW-1185">Reference proteome</keyword>
<dbReference type="PANTHER" id="PTHR34361:SF2">
    <property type="entry name" value="OS08G0157800 PROTEIN"/>
    <property type="match status" value="1"/>
</dbReference>
<feature type="compositionally biased region" description="Low complexity" evidence="1">
    <location>
        <begin position="105"/>
        <end position="114"/>
    </location>
</feature>
<accession>A0A8T0QUH4</accession>
<proteinExistence type="predicted"/>
<dbReference type="EMBL" id="CM029048">
    <property type="protein sequence ID" value="KAG2576847.1"/>
    <property type="molecule type" value="Genomic_DNA"/>
</dbReference>
<sequence>MPSSSSSFAGAASGGGGIPSGASSTLSPNAAPYTLLEHQGRAPPGRLQDGDASSLIGDNSVLNGEVNNAYSASLATHFGTKPSDAVYPSTAHGMCQSQPSLSRGSPASVYPSPSSSVAVVSESSVTIASNFNQRQTPMTSGRVTVTIRSPLNKTSETDHTSFGSSELAIRQNDESNKETGKVVAFRGNLEFSNPTNGNGTSQGTMVFSKELNPEFSVKPHGPSACASPCVTAADDVNPDPSECSVDSPCWRGMASHPSPFDVHQTLVAQSVKQESVAFDAGQEQSFSTACEAPTKLPHLIASKSKQNHSQLHAELGLSRKPGDIGTKLTQDSHGKEFEFVKHGAAKCNAEKHCLEVIDDDIKRSGLNSAAPDFIPLSVRKSNTSNGSCSSGTNISRILRAFKSMSEVLCNNYSDEIELEEHDYSLLQSVIENLQSYLFKARKVFVKGVSDKAGGLKACYSQNAVSKSVTGNYNGSYTADNGKGIIISNIADSSWLLGELRKKCVTGYQPSLNNFPKELSCEEDHSQALIYKNLWIDAERANCALKYQLKQTRLEIDLKSSSAHTCGGPRIPPSHLSDTGRDPSSSYGSAITSPLMLEDHPGGRKSHNLYAADRIQSGHSSVLSRSKGHITVPNNIEDEYFLSGLEETGVHPHAHSGLLVATSRAHRGLDTSTSDGMPSLPHISGSDGILCESCEFGSSDWEHVLKEEIGST</sequence>
<feature type="compositionally biased region" description="Polar residues" evidence="1">
    <location>
        <begin position="147"/>
        <end position="164"/>
    </location>
</feature>